<dbReference type="AlphaFoldDB" id="A0A437AMF6"/>
<name>A0A437AMF6_9MICR</name>
<dbReference type="EMBL" id="RCSS01000235">
    <property type="protein sequence ID" value="RVD92381.1"/>
    <property type="molecule type" value="Genomic_DNA"/>
</dbReference>
<comment type="caution">
    <text evidence="1">The sequence shown here is derived from an EMBL/GenBank/DDBJ whole genome shotgun (WGS) entry which is preliminary data.</text>
</comment>
<protein>
    <submittedName>
        <fullName evidence="1">Uncharacterized protein</fullName>
    </submittedName>
</protein>
<sequence length="603" mass="71210">MVESDPTLALFIMDLRSKSKEEIEKIILKHKKDMAIYNSTIGQTAYDYYLRTFFLIANSYEVNEIDFVRAIGSPDINVKRIGYLGGSFIKDTSLYISMLNTIKNDLESENILDALTFLGNIQFIDQEYQILTNKLKELIIANKFKREALVVYYKIINCVSRMNLSEPNESIFFVKLQILIDKLNNQPSKEDLEFLKNEKEINNVIYFLQRSKKFYIKTKCVQFLNILFENNIQIDKNILKFVEESIVIIRLLKKTFGEVAYYVECVDFLLKNKITSQKIQTFLFKMLQSGNEYFVSVAVRLAKKYEIYTDIALEKLIALGLDTDDNFDLLISMINQSNFEKIYEKREEIIMSLEGKDVSQEEIQAKINKLINKYLNFCSTNAVSEVFLSFPLYSLQKNVGKFLIQNHALKIYEDLKEKESSEYFSLLYQCALISNKIHEMNYFTLLKHLQIVKEEIKKDYQFYLKDTLNFIITLLFYKKEQLKNTQEILIQIYKQIYKLNEEIQSILIENILLFNVYLKEKTLFMGDDLFLEYFYSQNKLKISVVKDVNELEVYQNNKNLTVHSHKESNGMSVYEFIINNNNDLRVEVVLKNYKYTNIITNIY</sequence>
<dbReference type="Proteomes" id="UP000282876">
    <property type="component" value="Unassembled WGS sequence"/>
</dbReference>
<dbReference type="VEuPathDB" id="MicrosporidiaDB:TUBRATIS_11210"/>
<organism evidence="1 2">
    <name type="scientific">Tubulinosema ratisbonensis</name>
    <dbReference type="NCBI Taxonomy" id="291195"/>
    <lineage>
        <taxon>Eukaryota</taxon>
        <taxon>Fungi</taxon>
        <taxon>Fungi incertae sedis</taxon>
        <taxon>Microsporidia</taxon>
        <taxon>Tubulinosematoidea</taxon>
        <taxon>Tubulinosematidae</taxon>
        <taxon>Tubulinosema</taxon>
    </lineage>
</organism>
<evidence type="ECO:0000313" key="1">
    <source>
        <dbReference type="EMBL" id="RVD92381.1"/>
    </source>
</evidence>
<keyword evidence="2" id="KW-1185">Reference proteome</keyword>
<dbReference type="OrthoDB" id="28053at2759"/>
<proteinExistence type="predicted"/>
<accession>A0A437AMF6</accession>
<gene>
    <name evidence="1" type="ORF">TUBRATIS_11210</name>
</gene>
<reference evidence="1 2" key="1">
    <citation type="submission" date="2018-10" db="EMBL/GenBank/DDBJ databases">
        <title>Draft genome sequence of the microsporidian Tubulinosema ratisbonensis.</title>
        <authorList>
            <person name="Polonais V."/>
            <person name="Peyretaillade E."/>
            <person name="Niehus S."/>
            <person name="Wawrzyniak I."/>
            <person name="Franchet A."/>
            <person name="Gaspin C."/>
            <person name="Reichstadt M."/>
            <person name="Belser C."/>
            <person name="Labadie K."/>
            <person name="Delbac F."/>
            <person name="Ferrandon D."/>
        </authorList>
    </citation>
    <scope>NUCLEOTIDE SEQUENCE [LARGE SCALE GENOMIC DNA]</scope>
    <source>
        <strain evidence="1 2">Franzen</strain>
    </source>
</reference>
<evidence type="ECO:0000313" key="2">
    <source>
        <dbReference type="Proteomes" id="UP000282876"/>
    </source>
</evidence>